<accession>A0AAF0V6P4</accession>
<name>A0AAF0V6P4_SOLVR</name>
<evidence type="ECO:0000313" key="2">
    <source>
        <dbReference type="Proteomes" id="UP001234989"/>
    </source>
</evidence>
<protein>
    <submittedName>
        <fullName evidence="1">Uncharacterized protein</fullName>
    </submittedName>
</protein>
<dbReference type="EMBL" id="CP133623">
    <property type="protein sequence ID" value="WMV58139.1"/>
    <property type="molecule type" value="Genomic_DNA"/>
</dbReference>
<proteinExistence type="predicted"/>
<sequence length="15" mass="1762">MLSIVRKTRLVMSID</sequence>
<dbReference type="Proteomes" id="UP001234989">
    <property type="component" value="Chromosome 12"/>
</dbReference>
<evidence type="ECO:0000313" key="1">
    <source>
        <dbReference type="EMBL" id="WMV58139.1"/>
    </source>
</evidence>
<reference evidence="1" key="1">
    <citation type="submission" date="2023-08" db="EMBL/GenBank/DDBJ databases">
        <title>A de novo genome assembly of Solanum verrucosum Schlechtendal, a Mexican diploid species geographically isolated from the other diploid A-genome species in potato relatives.</title>
        <authorList>
            <person name="Hosaka K."/>
        </authorList>
    </citation>
    <scope>NUCLEOTIDE SEQUENCE</scope>
    <source>
        <tissue evidence="1">Young leaves</tissue>
    </source>
</reference>
<organism evidence="1 2">
    <name type="scientific">Solanum verrucosum</name>
    <dbReference type="NCBI Taxonomy" id="315347"/>
    <lineage>
        <taxon>Eukaryota</taxon>
        <taxon>Viridiplantae</taxon>
        <taxon>Streptophyta</taxon>
        <taxon>Embryophyta</taxon>
        <taxon>Tracheophyta</taxon>
        <taxon>Spermatophyta</taxon>
        <taxon>Magnoliopsida</taxon>
        <taxon>eudicotyledons</taxon>
        <taxon>Gunneridae</taxon>
        <taxon>Pentapetalae</taxon>
        <taxon>asterids</taxon>
        <taxon>lamiids</taxon>
        <taxon>Solanales</taxon>
        <taxon>Solanaceae</taxon>
        <taxon>Solanoideae</taxon>
        <taxon>Solaneae</taxon>
        <taxon>Solanum</taxon>
    </lineage>
</organism>
<keyword evidence="2" id="KW-1185">Reference proteome</keyword>
<gene>
    <name evidence="1" type="ORF">MTR67_051524</name>
</gene>